<dbReference type="InParanoid" id="A0A3N4L7Y1"/>
<sequence>MLAPPSCGGPVDPGWVYPVTSSPSFLQLQLQLQLCRVSVGALALSHSSYAGPVTFLFLGAVLG</sequence>
<organism evidence="1 2">
    <name type="scientific">Terfezia boudieri ATCC MYA-4762</name>
    <dbReference type="NCBI Taxonomy" id="1051890"/>
    <lineage>
        <taxon>Eukaryota</taxon>
        <taxon>Fungi</taxon>
        <taxon>Dikarya</taxon>
        <taxon>Ascomycota</taxon>
        <taxon>Pezizomycotina</taxon>
        <taxon>Pezizomycetes</taxon>
        <taxon>Pezizales</taxon>
        <taxon>Pezizaceae</taxon>
        <taxon>Terfezia</taxon>
    </lineage>
</organism>
<feature type="non-terminal residue" evidence="1">
    <location>
        <position position="63"/>
    </location>
</feature>
<protein>
    <submittedName>
        <fullName evidence="1">Uncharacterized protein</fullName>
    </submittedName>
</protein>
<dbReference type="Proteomes" id="UP000267821">
    <property type="component" value="Unassembled WGS sequence"/>
</dbReference>
<proteinExistence type="predicted"/>
<gene>
    <name evidence="1" type="ORF">L211DRAFT_843136</name>
</gene>
<accession>A0A3N4L7Y1</accession>
<reference evidence="1 2" key="1">
    <citation type="journal article" date="2018" name="Nat. Ecol. Evol.">
        <title>Pezizomycetes genomes reveal the molecular basis of ectomycorrhizal truffle lifestyle.</title>
        <authorList>
            <person name="Murat C."/>
            <person name="Payen T."/>
            <person name="Noel B."/>
            <person name="Kuo A."/>
            <person name="Morin E."/>
            <person name="Chen J."/>
            <person name="Kohler A."/>
            <person name="Krizsan K."/>
            <person name="Balestrini R."/>
            <person name="Da Silva C."/>
            <person name="Montanini B."/>
            <person name="Hainaut M."/>
            <person name="Levati E."/>
            <person name="Barry K.W."/>
            <person name="Belfiori B."/>
            <person name="Cichocki N."/>
            <person name="Clum A."/>
            <person name="Dockter R.B."/>
            <person name="Fauchery L."/>
            <person name="Guy J."/>
            <person name="Iotti M."/>
            <person name="Le Tacon F."/>
            <person name="Lindquist E.A."/>
            <person name="Lipzen A."/>
            <person name="Malagnac F."/>
            <person name="Mello A."/>
            <person name="Molinier V."/>
            <person name="Miyauchi S."/>
            <person name="Poulain J."/>
            <person name="Riccioni C."/>
            <person name="Rubini A."/>
            <person name="Sitrit Y."/>
            <person name="Splivallo R."/>
            <person name="Traeger S."/>
            <person name="Wang M."/>
            <person name="Zifcakova L."/>
            <person name="Wipf D."/>
            <person name="Zambonelli A."/>
            <person name="Paolocci F."/>
            <person name="Nowrousian M."/>
            <person name="Ottonello S."/>
            <person name="Baldrian P."/>
            <person name="Spatafora J.W."/>
            <person name="Henrissat B."/>
            <person name="Nagy L.G."/>
            <person name="Aury J.M."/>
            <person name="Wincker P."/>
            <person name="Grigoriev I.V."/>
            <person name="Bonfante P."/>
            <person name="Martin F.M."/>
        </authorList>
    </citation>
    <scope>NUCLEOTIDE SEQUENCE [LARGE SCALE GENOMIC DNA]</scope>
    <source>
        <strain evidence="1 2">ATCC MYA-4762</strain>
    </source>
</reference>
<dbReference type="AlphaFoldDB" id="A0A3N4L7Y1"/>
<name>A0A3N4L7Y1_9PEZI</name>
<evidence type="ECO:0000313" key="2">
    <source>
        <dbReference type="Proteomes" id="UP000267821"/>
    </source>
</evidence>
<evidence type="ECO:0000313" key="1">
    <source>
        <dbReference type="EMBL" id="RPB19000.1"/>
    </source>
</evidence>
<keyword evidence="2" id="KW-1185">Reference proteome</keyword>
<dbReference type="EMBL" id="ML121602">
    <property type="protein sequence ID" value="RPB19000.1"/>
    <property type="molecule type" value="Genomic_DNA"/>
</dbReference>